<gene>
    <name evidence="5" type="ORF">ACFY05_00460</name>
</gene>
<dbReference type="PROSITE" id="PS50956">
    <property type="entry name" value="HTH_ASNC_2"/>
    <property type="match status" value="1"/>
</dbReference>
<dbReference type="SUPFAM" id="SSF54909">
    <property type="entry name" value="Dimeric alpha+beta barrel"/>
    <property type="match status" value="1"/>
</dbReference>
<dbReference type="RefSeq" id="WP_387339964.1">
    <property type="nucleotide sequence ID" value="NZ_JBIAXI010000001.1"/>
</dbReference>
<keyword evidence="1" id="KW-0805">Transcription regulation</keyword>
<proteinExistence type="predicted"/>
<evidence type="ECO:0000256" key="3">
    <source>
        <dbReference type="ARBA" id="ARBA00023163"/>
    </source>
</evidence>
<evidence type="ECO:0000256" key="1">
    <source>
        <dbReference type="ARBA" id="ARBA00023015"/>
    </source>
</evidence>
<dbReference type="PANTHER" id="PTHR30154">
    <property type="entry name" value="LEUCINE-RESPONSIVE REGULATORY PROTEIN"/>
    <property type="match status" value="1"/>
</dbReference>
<name>A0ABW6UYZ7_MICFU</name>
<organism evidence="5 6">
    <name type="scientific">Microtetraspora fusca</name>
    <dbReference type="NCBI Taxonomy" id="1997"/>
    <lineage>
        <taxon>Bacteria</taxon>
        <taxon>Bacillati</taxon>
        <taxon>Actinomycetota</taxon>
        <taxon>Actinomycetes</taxon>
        <taxon>Streptosporangiales</taxon>
        <taxon>Streptosporangiaceae</taxon>
        <taxon>Microtetraspora</taxon>
    </lineage>
</organism>
<dbReference type="PANTHER" id="PTHR30154:SF34">
    <property type="entry name" value="TRANSCRIPTIONAL REGULATOR AZLB"/>
    <property type="match status" value="1"/>
</dbReference>
<reference evidence="5 6" key="1">
    <citation type="submission" date="2024-10" db="EMBL/GenBank/DDBJ databases">
        <title>The Natural Products Discovery Center: Release of the First 8490 Sequenced Strains for Exploring Actinobacteria Biosynthetic Diversity.</title>
        <authorList>
            <person name="Kalkreuter E."/>
            <person name="Kautsar S.A."/>
            <person name="Yang D."/>
            <person name="Bader C.D."/>
            <person name="Teijaro C.N."/>
            <person name="Fluegel L."/>
            <person name="Davis C.M."/>
            <person name="Simpson J.R."/>
            <person name="Lauterbach L."/>
            <person name="Steele A.D."/>
            <person name="Gui C."/>
            <person name="Meng S."/>
            <person name="Li G."/>
            <person name="Viehrig K."/>
            <person name="Ye F."/>
            <person name="Su P."/>
            <person name="Kiefer A.F."/>
            <person name="Nichols A."/>
            <person name="Cepeda A.J."/>
            <person name="Yan W."/>
            <person name="Fan B."/>
            <person name="Jiang Y."/>
            <person name="Adhikari A."/>
            <person name="Zheng C.-J."/>
            <person name="Schuster L."/>
            <person name="Cowan T.M."/>
            <person name="Smanski M.J."/>
            <person name="Chevrette M.G."/>
            <person name="De Carvalho L.P.S."/>
            <person name="Shen B."/>
        </authorList>
    </citation>
    <scope>NUCLEOTIDE SEQUENCE [LARGE SCALE GENOMIC DNA]</scope>
    <source>
        <strain evidence="5 6">NPDC001281</strain>
    </source>
</reference>
<keyword evidence="2" id="KW-0238">DNA-binding</keyword>
<sequence length="172" mass="18656">MPSRPHTLDAIDARILLELAAHPRATTVAIADQAGVARNTAHARLARLEESGALASFERRVDPQALGYPLTAFVTAQVTQRKLDEVAATLEAVPEVLQVYGISGPSDLLIHVVAESAEDLYRIAGQILAIPGVERTNTALVMRRLVDYRIAPLLRRAAGTPERPARQPYRPA</sequence>
<keyword evidence="3" id="KW-0804">Transcription</keyword>
<dbReference type="Pfam" id="PF01037">
    <property type="entry name" value="AsnC_trans_reg"/>
    <property type="match status" value="1"/>
</dbReference>
<evidence type="ECO:0000313" key="6">
    <source>
        <dbReference type="Proteomes" id="UP001602119"/>
    </source>
</evidence>
<dbReference type="InterPro" id="IPR019888">
    <property type="entry name" value="Tscrpt_reg_AsnC-like"/>
</dbReference>
<evidence type="ECO:0000313" key="5">
    <source>
        <dbReference type="EMBL" id="MFF4771308.1"/>
    </source>
</evidence>
<protein>
    <submittedName>
        <fullName evidence="5">Lrp/AsnC family transcriptional regulator</fullName>
    </submittedName>
</protein>
<dbReference type="SMART" id="SM00344">
    <property type="entry name" value="HTH_ASNC"/>
    <property type="match status" value="1"/>
</dbReference>
<dbReference type="Gene3D" id="3.30.70.920">
    <property type="match status" value="1"/>
</dbReference>
<dbReference type="InterPro" id="IPR036388">
    <property type="entry name" value="WH-like_DNA-bd_sf"/>
</dbReference>
<dbReference type="PRINTS" id="PR00033">
    <property type="entry name" value="HTHASNC"/>
</dbReference>
<dbReference type="Proteomes" id="UP001602119">
    <property type="component" value="Unassembled WGS sequence"/>
</dbReference>
<accession>A0ABW6UYZ7</accession>
<dbReference type="InterPro" id="IPR011008">
    <property type="entry name" value="Dimeric_a/b-barrel"/>
</dbReference>
<feature type="domain" description="HTH asnC-type" evidence="4">
    <location>
        <begin position="8"/>
        <end position="69"/>
    </location>
</feature>
<dbReference type="Pfam" id="PF13404">
    <property type="entry name" value="HTH_AsnC-type"/>
    <property type="match status" value="1"/>
</dbReference>
<dbReference type="InterPro" id="IPR036390">
    <property type="entry name" value="WH_DNA-bd_sf"/>
</dbReference>
<keyword evidence="6" id="KW-1185">Reference proteome</keyword>
<evidence type="ECO:0000259" key="4">
    <source>
        <dbReference type="PROSITE" id="PS50956"/>
    </source>
</evidence>
<dbReference type="InterPro" id="IPR019887">
    <property type="entry name" value="Tscrpt_reg_AsnC/Lrp_C"/>
</dbReference>
<dbReference type="SUPFAM" id="SSF46785">
    <property type="entry name" value="Winged helix' DNA-binding domain"/>
    <property type="match status" value="1"/>
</dbReference>
<comment type="caution">
    <text evidence="5">The sequence shown here is derived from an EMBL/GenBank/DDBJ whole genome shotgun (WGS) entry which is preliminary data.</text>
</comment>
<evidence type="ECO:0000256" key="2">
    <source>
        <dbReference type="ARBA" id="ARBA00023125"/>
    </source>
</evidence>
<dbReference type="Gene3D" id="1.10.10.10">
    <property type="entry name" value="Winged helix-like DNA-binding domain superfamily/Winged helix DNA-binding domain"/>
    <property type="match status" value="1"/>
</dbReference>
<dbReference type="InterPro" id="IPR000485">
    <property type="entry name" value="AsnC-type_HTH_dom"/>
</dbReference>
<dbReference type="EMBL" id="JBIAXI010000001">
    <property type="protein sequence ID" value="MFF4771308.1"/>
    <property type="molecule type" value="Genomic_DNA"/>
</dbReference>